<dbReference type="Gene3D" id="1.20.1250.20">
    <property type="entry name" value="MFS general substrate transporter like domains"/>
    <property type="match status" value="1"/>
</dbReference>
<feature type="transmembrane region" description="Helical" evidence="7">
    <location>
        <begin position="314"/>
        <end position="337"/>
    </location>
</feature>
<feature type="transmembrane region" description="Helical" evidence="7">
    <location>
        <begin position="223"/>
        <end position="248"/>
    </location>
</feature>
<evidence type="ECO:0000256" key="4">
    <source>
        <dbReference type="ARBA" id="ARBA00022692"/>
    </source>
</evidence>
<organism evidence="9 10">
    <name type="scientific">Sphaerisporangium rufum</name>
    <dbReference type="NCBI Taxonomy" id="1381558"/>
    <lineage>
        <taxon>Bacteria</taxon>
        <taxon>Bacillati</taxon>
        <taxon>Actinomycetota</taxon>
        <taxon>Actinomycetes</taxon>
        <taxon>Streptosporangiales</taxon>
        <taxon>Streptosporangiaceae</taxon>
        <taxon>Sphaerisporangium</taxon>
    </lineage>
</organism>
<dbReference type="InterPro" id="IPR036259">
    <property type="entry name" value="MFS_trans_sf"/>
</dbReference>
<gene>
    <name evidence="9" type="ORF">Sru01_55100</name>
</gene>
<keyword evidence="2" id="KW-0813">Transport</keyword>
<evidence type="ECO:0000256" key="6">
    <source>
        <dbReference type="ARBA" id="ARBA00023136"/>
    </source>
</evidence>
<dbReference type="PANTHER" id="PTHR23513">
    <property type="entry name" value="INTEGRAL MEMBRANE EFFLUX PROTEIN-RELATED"/>
    <property type="match status" value="1"/>
</dbReference>
<evidence type="ECO:0000256" key="1">
    <source>
        <dbReference type="ARBA" id="ARBA00004651"/>
    </source>
</evidence>
<dbReference type="InterPro" id="IPR020846">
    <property type="entry name" value="MFS_dom"/>
</dbReference>
<feature type="transmembrane region" description="Helical" evidence="7">
    <location>
        <begin position="80"/>
        <end position="102"/>
    </location>
</feature>
<feature type="transmembrane region" description="Helical" evidence="7">
    <location>
        <begin position="47"/>
        <end position="68"/>
    </location>
</feature>
<keyword evidence="3" id="KW-1003">Cell membrane</keyword>
<feature type="transmembrane region" description="Helical" evidence="7">
    <location>
        <begin position="290"/>
        <end position="308"/>
    </location>
</feature>
<dbReference type="AlphaFoldDB" id="A0A919R7C9"/>
<dbReference type="GO" id="GO:0005886">
    <property type="term" value="C:plasma membrane"/>
    <property type="evidence" value="ECO:0007669"/>
    <property type="project" value="UniProtKB-SubCell"/>
</dbReference>
<dbReference type="Proteomes" id="UP000655287">
    <property type="component" value="Unassembled WGS sequence"/>
</dbReference>
<dbReference type="CDD" id="cd06173">
    <property type="entry name" value="MFS_MefA_like"/>
    <property type="match status" value="1"/>
</dbReference>
<feature type="transmembrane region" description="Helical" evidence="7">
    <location>
        <begin position="384"/>
        <end position="404"/>
    </location>
</feature>
<keyword evidence="5 7" id="KW-1133">Transmembrane helix</keyword>
<comment type="caution">
    <text evidence="9">The sequence shown here is derived from an EMBL/GenBank/DDBJ whole genome shotgun (WGS) entry which is preliminary data.</text>
</comment>
<evidence type="ECO:0000256" key="7">
    <source>
        <dbReference type="SAM" id="Phobius"/>
    </source>
</evidence>
<evidence type="ECO:0000313" key="10">
    <source>
        <dbReference type="Proteomes" id="UP000655287"/>
    </source>
</evidence>
<feature type="transmembrane region" description="Helical" evidence="7">
    <location>
        <begin position="141"/>
        <end position="162"/>
    </location>
</feature>
<keyword evidence="6 7" id="KW-0472">Membrane</keyword>
<dbReference type="GO" id="GO:0022857">
    <property type="term" value="F:transmembrane transporter activity"/>
    <property type="evidence" value="ECO:0007669"/>
    <property type="project" value="InterPro"/>
</dbReference>
<feature type="transmembrane region" description="Helical" evidence="7">
    <location>
        <begin position="349"/>
        <end position="372"/>
    </location>
</feature>
<dbReference type="InterPro" id="IPR010290">
    <property type="entry name" value="TM_effector"/>
</dbReference>
<keyword evidence="10" id="KW-1185">Reference proteome</keyword>
<evidence type="ECO:0000256" key="3">
    <source>
        <dbReference type="ARBA" id="ARBA00022475"/>
    </source>
</evidence>
<dbReference type="PROSITE" id="PS50850">
    <property type="entry name" value="MFS"/>
    <property type="match status" value="1"/>
</dbReference>
<evidence type="ECO:0000259" key="8">
    <source>
        <dbReference type="PROSITE" id="PS50850"/>
    </source>
</evidence>
<evidence type="ECO:0000313" key="9">
    <source>
        <dbReference type="EMBL" id="GII80528.1"/>
    </source>
</evidence>
<sequence length="427" mass="43649">MADLPPLRRQRDYRLLWTARAVSETGTEVSRVALPLTAVALLDATPFQMGLLSAAAWLPYLFIGLPAGAYADRLARRRPLLAGCEVLAALAVLTVPAGWAAGLLNVQWLIGVALLVGACGMLYRAAWLPHLPSVVAEQQRTAAIAGFQAVYSAAAVGGPGLAGLLVQAFAAPIALLVDGVSFLVSAVCLRAIRAPERPTPAASRTGILSEVRAGLRTVLSHRVLWTLIGAGMVVNLASAAQSALYVLFAVRTLGLPAAVVGLFTAGFGAGGLLGSVLAARIIRRFGVGRVLLAVTAAFPLEYVALASAHGSPAILVPVLVAAYVFSGVITVLFSVCYGTVQLRDTPADMLGRVNSIMTVGTLGVMAIGGVAGGLLGQSLGLRPALWVAAALLPAATFLVLRCGLHRAAPARPATDVSASGAAGPGTV</sequence>
<dbReference type="SUPFAM" id="SSF103473">
    <property type="entry name" value="MFS general substrate transporter"/>
    <property type="match status" value="1"/>
</dbReference>
<dbReference type="Pfam" id="PF05977">
    <property type="entry name" value="MFS_3"/>
    <property type="match status" value="1"/>
</dbReference>
<comment type="subcellular location">
    <subcellularLocation>
        <location evidence="1">Cell membrane</location>
        <topology evidence="1">Multi-pass membrane protein</topology>
    </subcellularLocation>
</comment>
<dbReference type="PANTHER" id="PTHR23513:SF6">
    <property type="entry name" value="MAJOR FACILITATOR SUPERFAMILY ASSOCIATED DOMAIN-CONTAINING PROTEIN"/>
    <property type="match status" value="1"/>
</dbReference>
<dbReference type="RefSeq" id="WP_203991409.1">
    <property type="nucleotide sequence ID" value="NZ_BOOU01000074.1"/>
</dbReference>
<protein>
    <submittedName>
        <fullName evidence="9">MFS transporter</fullName>
    </submittedName>
</protein>
<reference evidence="9" key="1">
    <citation type="submission" date="2021-01" db="EMBL/GenBank/DDBJ databases">
        <title>Whole genome shotgun sequence of Sphaerisporangium rufum NBRC 109079.</title>
        <authorList>
            <person name="Komaki H."/>
            <person name="Tamura T."/>
        </authorList>
    </citation>
    <scope>NUCLEOTIDE SEQUENCE</scope>
    <source>
        <strain evidence="9">NBRC 109079</strain>
    </source>
</reference>
<feature type="transmembrane region" description="Helical" evidence="7">
    <location>
        <begin position="108"/>
        <end position="129"/>
    </location>
</feature>
<feature type="transmembrane region" description="Helical" evidence="7">
    <location>
        <begin position="254"/>
        <end position="278"/>
    </location>
</feature>
<evidence type="ECO:0000256" key="2">
    <source>
        <dbReference type="ARBA" id="ARBA00022448"/>
    </source>
</evidence>
<accession>A0A919R7C9</accession>
<keyword evidence="4 7" id="KW-0812">Transmembrane</keyword>
<name>A0A919R7C9_9ACTN</name>
<feature type="transmembrane region" description="Helical" evidence="7">
    <location>
        <begin position="168"/>
        <end position="189"/>
    </location>
</feature>
<feature type="domain" description="Major facilitator superfamily (MFS) profile" evidence="8">
    <location>
        <begin position="1"/>
        <end position="407"/>
    </location>
</feature>
<proteinExistence type="predicted"/>
<evidence type="ECO:0000256" key="5">
    <source>
        <dbReference type="ARBA" id="ARBA00022989"/>
    </source>
</evidence>
<dbReference type="EMBL" id="BOOU01000074">
    <property type="protein sequence ID" value="GII80528.1"/>
    <property type="molecule type" value="Genomic_DNA"/>
</dbReference>